<dbReference type="eggNOG" id="arCOG01586">
    <property type="taxonomic scope" value="Archaea"/>
</dbReference>
<dbReference type="PRINTS" id="PR00033">
    <property type="entry name" value="HTHASNC"/>
</dbReference>
<dbReference type="InterPro" id="IPR036388">
    <property type="entry name" value="WH-like_DNA-bd_sf"/>
</dbReference>
<name>H2C291_9CREN</name>
<dbReference type="Gene3D" id="1.10.10.10">
    <property type="entry name" value="Winged helix-like DNA-binding domain superfamily/Winged helix DNA-binding domain"/>
    <property type="match status" value="2"/>
</dbReference>
<dbReference type="GO" id="GO:0005829">
    <property type="term" value="C:cytosol"/>
    <property type="evidence" value="ECO:0007669"/>
    <property type="project" value="TreeGrafter"/>
</dbReference>
<dbReference type="GO" id="GO:0043200">
    <property type="term" value="P:response to amino acid"/>
    <property type="evidence" value="ECO:0007669"/>
    <property type="project" value="TreeGrafter"/>
</dbReference>
<evidence type="ECO:0000313" key="2">
    <source>
        <dbReference type="EMBL" id="EHP70362.1"/>
    </source>
</evidence>
<proteinExistence type="predicted"/>
<dbReference type="SUPFAM" id="SSF46785">
    <property type="entry name" value="Winged helix' DNA-binding domain"/>
    <property type="match status" value="2"/>
</dbReference>
<dbReference type="EMBL" id="JH597761">
    <property type="protein sequence ID" value="EHP70362.1"/>
    <property type="molecule type" value="Genomic_DNA"/>
</dbReference>
<dbReference type="GO" id="GO:0043565">
    <property type="term" value="F:sequence-specific DNA binding"/>
    <property type="evidence" value="ECO:0007669"/>
    <property type="project" value="InterPro"/>
</dbReference>
<feature type="domain" description="HTH asnC-type" evidence="1">
    <location>
        <begin position="1"/>
        <end position="61"/>
    </location>
</feature>
<dbReference type="PANTHER" id="PTHR30154:SF34">
    <property type="entry name" value="TRANSCRIPTIONAL REGULATOR AZLB"/>
    <property type="match status" value="1"/>
</dbReference>
<dbReference type="InterPro" id="IPR011991">
    <property type="entry name" value="ArsR-like_HTH"/>
</dbReference>
<keyword evidence="3" id="KW-1185">Reference proteome</keyword>
<gene>
    <name evidence="2" type="ORF">MetMK1DRAFT_00008640</name>
</gene>
<protein>
    <submittedName>
        <fullName evidence="2">Transcriptional regulator</fullName>
    </submittedName>
</protein>
<dbReference type="STRING" id="671065.MetMK1DRAFT_00008640"/>
<dbReference type="Pfam" id="PF13404">
    <property type="entry name" value="HTH_AsnC-type"/>
    <property type="match status" value="1"/>
</dbReference>
<dbReference type="AlphaFoldDB" id="H2C291"/>
<evidence type="ECO:0000313" key="3">
    <source>
        <dbReference type="Proteomes" id="UP000003980"/>
    </source>
</evidence>
<dbReference type="InterPro" id="IPR036390">
    <property type="entry name" value="WH_DNA-bd_sf"/>
</dbReference>
<evidence type="ECO:0000259" key="1">
    <source>
        <dbReference type="PROSITE" id="PS50956"/>
    </source>
</evidence>
<reference evidence="2 3" key="1">
    <citation type="submission" date="2012-01" db="EMBL/GenBank/DDBJ databases">
        <title>Improved High-Quality Draft sequence of Metallosphaera yellowstonensis MK1.</title>
        <authorList>
            <consortium name="US DOE Joint Genome Institute"/>
            <person name="Lucas S."/>
            <person name="Han J."/>
            <person name="Cheng J.-F."/>
            <person name="Goodwin L."/>
            <person name="Pitluck S."/>
            <person name="Peters L."/>
            <person name="Teshima H."/>
            <person name="Detter J.C."/>
            <person name="Han C."/>
            <person name="Tapia R."/>
            <person name="Land M."/>
            <person name="Hauser L."/>
            <person name="Kyrpides N."/>
            <person name="Kozubal M."/>
            <person name="Macur R.E."/>
            <person name="Jay Z."/>
            <person name="Inskeep W."/>
            <person name="Woyke T."/>
        </authorList>
    </citation>
    <scope>NUCLEOTIDE SEQUENCE [LARGE SCALE GENOMIC DNA]</scope>
    <source>
        <strain evidence="2 3">MK1</strain>
    </source>
</reference>
<dbReference type="InterPro" id="IPR000485">
    <property type="entry name" value="AsnC-type_HTH_dom"/>
</dbReference>
<accession>H2C291</accession>
<dbReference type="Proteomes" id="UP000003980">
    <property type="component" value="Unassembled WGS sequence"/>
</dbReference>
<dbReference type="PANTHER" id="PTHR30154">
    <property type="entry name" value="LEUCINE-RESPONSIVE REGULATORY PROTEIN"/>
    <property type="match status" value="1"/>
</dbReference>
<dbReference type="CDD" id="cd00090">
    <property type="entry name" value="HTH_ARSR"/>
    <property type="match status" value="1"/>
</dbReference>
<dbReference type="HOGENOM" id="CLU_090242_0_0_2"/>
<organism evidence="2 3">
    <name type="scientific">Metallosphaera yellowstonensis MK1</name>
    <dbReference type="NCBI Taxonomy" id="671065"/>
    <lineage>
        <taxon>Archaea</taxon>
        <taxon>Thermoproteota</taxon>
        <taxon>Thermoprotei</taxon>
        <taxon>Sulfolobales</taxon>
        <taxon>Sulfolobaceae</taxon>
        <taxon>Metallosphaera</taxon>
    </lineage>
</organism>
<dbReference type="PROSITE" id="PS50956">
    <property type="entry name" value="HTH_ASNC_2"/>
    <property type="match status" value="1"/>
</dbReference>
<sequence length="245" mass="28199">MDKLDREILFHLFKDGRSSLYSISSKLGLDYSRVVYRYNRLLREVIQGFTLYVNPNLLGLRRYYGVTDSTCPGSTSLEFRCVEGYSFCELFAREESDWLLFYFPEQVPLNPSKVDLRLISALREDPRASPSQLSRHSGIPLSTVKRHLRYLEGRGLIRVFPNLRDSNFLLFSVISGSEQVRYYLSKYLLAEIGLGDASYFLCHSPSVGELGTISRKVRELDNQAKVLVKDYFGVRDYYVNLLAIG</sequence>
<dbReference type="Pfam" id="PF13412">
    <property type="entry name" value="HTH_24"/>
    <property type="match status" value="1"/>
</dbReference>
<dbReference type="RefSeq" id="WP_009071038.1">
    <property type="nucleotide sequence ID" value="NZ_JH597761.1"/>
</dbReference>